<sequence>MTDPDSALSSAPASPLGEEAPGESSSAIGSDADFSLLSRIRTQIERVFVGQKELVDGVLVAFLSGGHVLIEGHPGLGKTHLVLSLAKTFHGEFRRIQFTPDLMPSDISGHSIYDMSRQAFEVKKGPVFTNLLLADEVNRAPAKTQSALLEVMQERQATIDGVSYPLPQPFMVLATQNPVEQDGTYPLPEAQLDRFMMKLLVFEPALEEEVTIATRATGSGQSDLAPEQIETICQPEEVEALRVRLQTITISPAVIRYAVELVQATRSSEMTSYGASPRASISLVQVAKGYAFLRGRNYVVPDDVKGCALQVLRHRVRLTPEVAISGQTVDETVRAIINSVEAPRQ</sequence>
<evidence type="ECO:0000313" key="7">
    <source>
        <dbReference type="Proteomes" id="UP000604083"/>
    </source>
</evidence>
<reference evidence="6" key="1">
    <citation type="submission" date="2021-01" db="EMBL/GenBank/DDBJ databases">
        <title>Modified the classification status of verrucomicrobia.</title>
        <authorList>
            <person name="Feng X."/>
        </authorList>
    </citation>
    <scope>NUCLEOTIDE SEQUENCE</scope>
    <source>
        <strain evidence="6">KCTC 12986</strain>
    </source>
</reference>
<dbReference type="PANTHER" id="PTHR42759">
    <property type="entry name" value="MOXR FAMILY PROTEIN"/>
    <property type="match status" value="1"/>
</dbReference>
<dbReference type="InterPro" id="IPR050764">
    <property type="entry name" value="CbbQ/NirQ/NorQ/GpvN"/>
</dbReference>
<comment type="caution">
    <text evidence="6">The sequence shown here is derived from an EMBL/GenBank/DDBJ whole genome shotgun (WGS) entry which is preliminary data.</text>
</comment>
<dbReference type="Gene3D" id="1.10.8.80">
    <property type="entry name" value="Magnesium chelatase subunit I, C-Terminal domain"/>
    <property type="match status" value="1"/>
</dbReference>
<dbReference type="PIRSF" id="PIRSF002849">
    <property type="entry name" value="AAA_ATPase_chaperone_MoxR_prd"/>
    <property type="match status" value="1"/>
</dbReference>
<dbReference type="InterPro" id="IPR027417">
    <property type="entry name" value="P-loop_NTPase"/>
</dbReference>
<proteinExistence type="inferred from homology"/>
<dbReference type="FunFam" id="3.40.50.300:FF:000640">
    <property type="entry name" value="MoxR family ATPase"/>
    <property type="match status" value="1"/>
</dbReference>
<evidence type="ECO:0000256" key="4">
    <source>
        <dbReference type="SAM" id="MobiDB-lite"/>
    </source>
</evidence>
<dbReference type="EMBL" id="JAENIO010000004">
    <property type="protein sequence ID" value="MBK1832869.1"/>
    <property type="molecule type" value="Genomic_DNA"/>
</dbReference>
<dbReference type="Pfam" id="PF07726">
    <property type="entry name" value="AAA_3"/>
    <property type="match status" value="1"/>
</dbReference>
<dbReference type="GO" id="GO:0016887">
    <property type="term" value="F:ATP hydrolysis activity"/>
    <property type="evidence" value="ECO:0007669"/>
    <property type="project" value="InterPro"/>
</dbReference>
<dbReference type="Proteomes" id="UP000604083">
    <property type="component" value="Unassembled WGS sequence"/>
</dbReference>
<dbReference type="AlphaFoldDB" id="A0A934RPS3"/>
<gene>
    <name evidence="6" type="ORF">JIN78_02245</name>
</gene>
<dbReference type="SMART" id="SM00382">
    <property type="entry name" value="AAA"/>
    <property type="match status" value="1"/>
</dbReference>
<dbReference type="InterPro" id="IPR011703">
    <property type="entry name" value="ATPase_AAA-3"/>
</dbReference>
<name>A0A934RPS3_9BACT</name>
<keyword evidence="7" id="KW-1185">Reference proteome</keyword>
<evidence type="ECO:0000256" key="3">
    <source>
        <dbReference type="ARBA" id="ARBA00061607"/>
    </source>
</evidence>
<dbReference type="Gene3D" id="3.40.50.300">
    <property type="entry name" value="P-loop containing nucleotide triphosphate hydrolases"/>
    <property type="match status" value="1"/>
</dbReference>
<feature type="compositionally biased region" description="Low complexity" evidence="4">
    <location>
        <begin position="1"/>
        <end position="16"/>
    </location>
</feature>
<evidence type="ECO:0000259" key="5">
    <source>
        <dbReference type="SMART" id="SM00382"/>
    </source>
</evidence>
<protein>
    <submittedName>
        <fullName evidence="6">MoxR family ATPase</fullName>
    </submittedName>
</protein>
<keyword evidence="1" id="KW-0547">Nucleotide-binding</keyword>
<dbReference type="Pfam" id="PF17863">
    <property type="entry name" value="AAA_lid_2"/>
    <property type="match status" value="1"/>
</dbReference>
<dbReference type="CDD" id="cd00009">
    <property type="entry name" value="AAA"/>
    <property type="match status" value="1"/>
</dbReference>
<evidence type="ECO:0000256" key="1">
    <source>
        <dbReference type="ARBA" id="ARBA00022741"/>
    </source>
</evidence>
<dbReference type="RefSeq" id="WP_200390304.1">
    <property type="nucleotide sequence ID" value="NZ_JAENIO010000004.1"/>
</dbReference>
<dbReference type="PANTHER" id="PTHR42759:SF1">
    <property type="entry name" value="MAGNESIUM-CHELATASE SUBUNIT CHLD"/>
    <property type="match status" value="1"/>
</dbReference>
<keyword evidence="2" id="KW-0067">ATP-binding</keyword>
<dbReference type="GO" id="GO:0005524">
    <property type="term" value="F:ATP binding"/>
    <property type="evidence" value="ECO:0007669"/>
    <property type="project" value="UniProtKB-KW"/>
</dbReference>
<dbReference type="SUPFAM" id="SSF52540">
    <property type="entry name" value="P-loop containing nucleoside triphosphate hydrolases"/>
    <property type="match status" value="1"/>
</dbReference>
<evidence type="ECO:0000256" key="2">
    <source>
        <dbReference type="ARBA" id="ARBA00022840"/>
    </source>
</evidence>
<evidence type="ECO:0000313" key="6">
    <source>
        <dbReference type="EMBL" id="MBK1832869.1"/>
    </source>
</evidence>
<dbReference type="InterPro" id="IPR041628">
    <property type="entry name" value="ChlI/MoxR_AAA_lid"/>
</dbReference>
<organism evidence="6 7">
    <name type="scientific">Roseibacillus ishigakijimensis</name>
    <dbReference type="NCBI Taxonomy" id="454146"/>
    <lineage>
        <taxon>Bacteria</taxon>
        <taxon>Pseudomonadati</taxon>
        <taxon>Verrucomicrobiota</taxon>
        <taxon>Verrucomicrobiia</taxon>
        <taxon>Verrucomicrobiales</taxon>
        <taxon>Verrucomicrobiaceae</taxon>
        <taxon>Roseibacillus</taxon>
    </lineage>
</organism>
<feature type="domain" description="AAA+ ATPase" evidence="5">
    <location>
        <begin position="64"/>
        <end position="206"/>
    </location>
</feature>
<accession>A0A934RPS3</accession>
<comment type="similarity">
    <text evidence="3">Belongs to the MoxR family.</text>
</comment>
<dbReference type="InterPro" id="IPR003593">
    <property type="entry name" value="AAA+_ATPase"/>
</dbReference>
<feature type="region of interest" description="Disordered" evidence="4">
    <location>
        <begin position="1"/>
        <end position="27"/>
    </location>
</feature>